<organism evidence="1 2">
    <name type="scientific">Enterobacter quasihormaechei</name>
    <dbReference type="NCBI Taxonomy" id="2529382"/>
    <lineage>
        <taxon>Bacteria</taxon>
        <taxon>Pseudomonadati</taxon>
        <taxon>Pseudomonadota</taxon>
        <taxon>Gammaproteobacteria</taxon>
        <taxon>Enterobacterales</taxon>
        <taxon>Enterobacteriaceae</taxon>
        <taxon>Enterobacter</taxon>
    </lineage>
</organism>
<gene>
    <name evidence="1" type="ORF">E0L16_07695</name>
</gene>
<accession>A0AAE8UCZ4</accession>
<protein>
    <submittedName>
        <fullName evidence="1">DUF2575 domain-containing protein</fullName>
    </submittedName>
</protein>
<dbReference type="AntiFam" id="ANF00260">
    <property type="entry name" value="Protein of unknown function (DUF2575)"/>
</dbReference>
<evidence type="ECO:0000313" key="2">
    <source>
        <dbReference type="Proteomes" id="UP000291623"/>
    </source>
</evidence>
<proteinExistence type="predicted"/>
<name>A0AAE8UCZ4_9ENTR</name>
<dbReference type="EMBL" id="SJON01000004">
    <property type="protein sequence ID" value="TCB88031.1"/>
    <property type="molecule type" value="Genomic_DNA"/>
</dbReference>
<evidence type="ECO:0000313" key="1">
    <source>
        <dbReference type="EMBL" id="TCB88031.1"/>
    </source>
</evidence>
<dbReference type="Proteomes" id="UP000291623">
    <property type="component" value="Unassembled WGS sequence"/>
</dbReference>
<reference evidence="1 2" key="1">
    <citation type="submission" date="2019-02" db="EMBL/GenBank/DDBJ databases">
        <title>The draft genome of Enterobacter spp. strains.</title>
        <authorList>
            <person name="Wang C."/>
            <person name="Feng Y."/>
            <person name="Zong Z."/>
        </authorList>
    </citation>
    <scope>NUCLEOTIDE SEQUENCE [LARGE SCALE GENOMIC DNA]</scope>
    <source>
        <strain evidence="1 2">WCHEQ120003</strain>
    </source>
</reference>
<dbReference type="AlphaFoldDB" id="A0AAE8UCZ4"/>
<comment type="caution">
    <text evidence="1">The sequence shown here is derived from an EMBL/GenBank/DDBJ whole genome shotgun (WGS) entry which is preliminary data.</text>
</comment>
<sequence>MKSYGFLFRVNNRRLTLTAVQGILWRFSLF</sequence>